<organism evidence="1 2">
    <name type="scientific">Tilletia indica</name>
    <dbReference type="NCBI Taxonomy" id="43049"/>
    <lineage>
        <taxon>Eukaryota</taxon>
        <taxon>Fungi</taxon>
        <taxon>Dikarya</taxon>
        <taxon>Basidiomycota</taxon>
        <taxon>Ustilaginomycotina</taxon>
        <taxon>Exobasidiomycetes</taxon>
        <taxon>Tilletiales</taxon>
        <taxon>Tilletiaceae</taxon>
        <taxon>Tilletia</taxon>
    </lineage>
</organism>
<evidence type="ECO:0000313" key="1">
    <source>
        <dbReference type="EMBL" id="KAE8241997.1"/>
    </source>
</evidence>
<dbReference type="AlphaFoldDB" id="A0A8T8SKJ9"/>
<proteinExistence type="predicted"/>
<gene>
    <name evidence="1" type="ORF">A4X13_0g7173</name>
</gene>
<comment type="caution">
    <text evidence="1">The sequence shown here is derived from an EMBL/GenBank/DDBJ whole genome shotgun (WGS) entry which is preliminary data.</text>
</comment>
<accession>A0A8T8SKJ9</accession>
<dbReference type="Proteomes" id="UP000077521">
    <property type="component" value="Unassembled WGS sequence"/>
</dbReference>
<dbReference type="Gene3D" id="3.10.310.20">
    <property type="entry name" value="DHHA2 domain"/>
    <property type="match status" value="1"/>
</dbReference>
<evidence type="ECO:0000313" key="2">
    <source>
        <dbReference type="Proteomes" id="UP000077521"/>
    </source>
</evidence>
<protein>
    <submittedName>
        <fullName evidence="1">Uncharacterized protein</fullName>
    </submittedName>
</protein>
<sequence length="214" mass="22711">MAATTTTTASGFVPAEQIASHFLSATSYSKPSTSHPAAIDEDSLAQIAATNAAYTQALSTALTILKTSVVGASDTPHASIPDLAHPDEPWFPLQQAAATSSSLSISTSQQQPHRIALPSLQHLPATFPLEFKVARNGQNLRDLLRRDYKEVQLHLHLPSGDTLPFGIGFSSIPLGMARLLTKDATPAAPAATGLIDPASSSTDRCHPWWYSFNA</sequence>
<name>A0A8T8SKJ9_9BASI</name>
<keyword evidence="2" id="KW-1185">Reference proteome</keyword>
<dbReference type="InterPro" id="IPR038222">
    <property type="entry name" value="DHHA2_dom_sf"/>
</dbReference>
<reference evidence="1" key="2">
    <citation type="journal article" date="2019" name="IMA Fungus">
        <title>Genome sequencing and comparison of five Tilletia species to identify candidate genes for the detection of regulated species infecting wheat.</title>
        <authorList>
            <person name="Nguyen H.D.T."/>
            <person name="Sultana T."/>
            <person name="Kesanakurti P."/>
            <person name="Hambleton S."/>
        </authorList>
    </citation>
    <scope>NUCLEOTIDE SEQUENCE</scope>
    <source>
        <strain evidence="1">DAOMC 236416</strain>
    </source>
</reference>
<dbReference type="EMBL" id="LWDF02000819">
    <property type="protein sequence ID" value="KAE8241997.1"/>
    <property type="molecule type" value="Genomic_DNA"/>
</dbReference>
<reference evidence="1" key="1">
    <citation type="submission" date="2016-04" db="EMBL/GenBank/DDBJ databases">
        <authorList>
            <person name="Nguyen H.D."/>
            <person name="Samba Siva P."/>
            <person name="Cullis J."/>
            <person name="Levesque C.A."/>
            <person name="Hambleton S."/>
        </authorList>
    </citation>
    <scope>NUCLEOTIDE SEQUENCE</scope>
    <source>
        <strain evidence="1">DAOMC 236416</strain>
    </source>
</reference>